<dbReference type="GO" id="GO:0015297">
    <property type="term" value="F:antiporter activity"/>
    <property type="evidence" value="ECO:0007669"/>
    <property type="project" value="UniProtKB-KW"/>
</dbReference>
<evidence type="ECO:0000256" key="5">
    <source>
        <dbReference type="ARBA" id="ARBA00022692"/>
    </source>
</evidence>
<keyword evidence="7" id="KW-0472">Membrane</keyword>
<dbReference type="Proteomes" id="UP000076623">
    <property type="component" value="Chromosome"/>
</dbReference>
<evidence type="ECO:0000256" key="7">
    <source>
        <dbReference type="ARBA" id="ARBA00023136"/>
    </source>
</evidence>
<dbReference type="GO" id="GO:0005886">
    <property type="term" value="C:plasma membrane"/>
    <property type="evidence" value="ECO:0007669"/>
    <property type="project" value="UniProtKB-SubCell"/>
</dbReference>
<keyword evidence="9" id="KW-1185">Reference proteome</keyword>
<dbReference type="NCBIfam" id="NF009292">
    <property type="entry name" value="PRK12651.1-3"/>
    <property type="match status" value="1"/>
</dbReference>
<proteinExistence type="inferred from homology"/>
<dbReference type="PANTHER" id="PTHR34584">
    <property type="entry name" value="NA(+)/H(+) ANTIPORTER SUBUNIT E1"/>
    <property type="match status" value="1"/>
</dbReference>
<keyword evidence="3" id="KW-0813">Transport</keyword>
<dbReference type="GO" id="GO:0008324">
    <property type="term" value="F:monoatomic cation transmembrane transporter activity"/>
    <property type="evidence" value="ECO:0007669"/>
    <property type="project" value="InterPro"/>
</dbReference>
<gene>
    <name evidence="8" type="ORF">ABE65_014600</name>
</gene>
<protein>
    <submittedName>
        <fullName evidence="8">Cation:proton antiporter</fullName>
    </submittedName>
</protein>
<accession>A0A160INM6</accession>
<dbReference type="PANTHER" id="PTHR34584:SF1">
    <property type="entry name" value="NA(+)_H(+) ANTIPORTER SUBUNIT E1"/>
    <property type="match status" value="1"/>
</dbReference>
<keyword evidence="6" id="KW-1133">Transmembrane helix</keyword>
<evidence type="ECO:0000313" key="9">
    <source>
        <dbReference type="Proteomes" id="UP000076623"/>
    </source>
</evidence>
<evidence type="ECO:0000256" key="1">
    <source>
        <dbReference type="ARBA" id="ARBA00004651"/>
    </source>
</evidence>
<dbReference type="EMBL" id="CP015378">
    <property type="protein sequence ID" value="ANC77958.1"/>
    <property type="molecule type" value="Genomic_DNA"/>
</dbReference>
<evidence type="ECO:0000313" key="8">
    <source>
        <dbReference type="EMBL" id="ANC77958.1"/>
    </source>
</evidence>
<dbReference type="STRING" id="1221500.ABE65_014600"/>
<dbReference type="AlphaFoldDB" id="A0A160INM6"/>
<keyword evidence="5" id="KW-0812">Transmembrane</keyword>
<evidence type="ECO:0000256" key="3">
    <source>
        <dbReference type="ARBA" id="ARBA00022449"/>
    </source>
</evidence>
<dbReference type="RefSeq" id="WP_066396376.1">
    <property type="nucleotide sequence ID" value="NZ_CP015378.1"/>
</dbReference>
<comment type="subcellular location">
    <subcellularLocation>
        <location evidence="1">Cell membrane</location>
        <topology evidence="1">Multi-pass membrane protein</topology>
    </subcellularLocation>
</comment>
<keyword evidence="3" id="KW-0050">Antiport</keyword>
<evidence type="ECO:0000256" key="4">
    <source>
        <dbReference type="ARBA" id="ARBA00022475"/>
    </source>
</evidence>
<dbReference type="KEGG" id="fpn:ABE65_014600"/>
<organism evidence="8 9">
    <name type="scientific">Fictibacillus phosphorivorans</name>
    <dbReference type="NCBI Taxonomy" id="1221500"/>
    <lineage>
        <taxon>Bacteria</taxon>
        <taxon>Bacillati</taxon>
        <taxon>Bacillota</taxon>
        <taxon>Bacilli</taxon>
        <taxon>Bacillales</taxon>
        <taxon>Fictibacillaceae</taxon>
        <taxon>Fictibacillus</taxon>
    </lineage>
</organism>
<reference evidence="8 9" key="1">
    <citation type="submission" date="2016-04" db="EMBL/GenBank/DDBJ databases">
        <title>Complete genome sequence of Fictibacillus phosphorivorans G25-29, a strain toxic to nematodes.</title>
        <authorList>
            <person name="Zheng Z."/>
        </authorList>
    </citation>
    <scope>NUCLEOTIDE SEQUENCE [LARGE SCALE GENOMIC DNA]</scope>
    <source>
        <strain evidence="8 9">G25-29</strain>
    </source>
</reference>
<name>A0A160INM6_9BACL</name>
<sequence length="158" mass="18329">MTFQLILNLLIGVIWMFLSESYSFASFIVGFVIGAALLFLLNRFIPDSYYFKHVRAILYLIFLFIRELLLANIEVLKWVYKPKLDFQPGILALPIDVKKNWEITLLANLITLTPGTLSVDVSRDQRYIYIHALDLPDVNETIVSIKESFEKAIREVTR</sequence>
<evidence type="ECO:0000256" key="2">
    <source>
        <dbReference type="ARBA" id="ARBA00006228"/>
    </source>
</evidence>
<dbReference type="InterPro" id="IPR002758">
    <property type="entry name" value="Cation_antiport_E"/>
</dbReference>
<dbReference type="Pfam" id="PF01899">
    <property type="entry name" value="MNHE"/>
    <property type="match status" value="1"/>
</dbReference>
<dbReference type="PIRSF" id="PIRSF019239">
    <property type="entry name" value="MrpE"/>
    <property type="match status" value="1"/>
</dbReference>
<evidence type="ECO:0000256" key="6">
    <source>
        <dbReference type="ARBA" id="ARBA00022989"/>
    </source>
</evidence>
<comment type="similarity">
    <text evidence="2">Belongs to the CPA3 antiporters (TC 2.A.63) subunit E family.</text>
</comment>
<keyword evidence="4" id="KW-1003">Cell membrane</keyword>
<dbReference type="OrthoDB" id="9800498at2"/>